<evidence type="ECO:0000313" key="2">
    <source>
        <dbReference type="Proteomes" id="UP000321570"/>
    </source>
</evidence>
<proteinExistence type="predicted"/>
<gene>
    <name evidence="1" type="ORF">WMSIL1_LOCUS7067</name>
</gene>
<dbReference type="EMBL" id="CABIJS010000244">
    <property type="protein sequence ID" value="VUZ47448.1"/>
    <property type="molecule type" value="Genomic_DNA"/>
</dbReference>
<protein>
    <submittedName>
        <fullName evidence="1">Uncharacterized protein</fullName>
    </submittedName>
</protein>
<evidence type="ECO:0000313" key="1">
    <source>
        <dbReference type="EMBL" id="VUZ47448.1"/>
    </source>
</evidence>
<dbReference type="Proteomes" id="UP000321570">
    <property type="component" value="Unassembled WGS sequence"/>
</dbReference>
<keyword evidence="2" id="KW-1185">Reference proteome</keyword>
<reference evidence="1 2" key="1">
    <citation type="submission" date="2019-07" db="EMBL/GenBank/DDBJ databases">
        <authorList>
            <person name="Jastrzebski P J."/>
            <person name="Paukszto L."/>
            <person name="Jastrzebski P J."/>
        </authorList>
    </citation>
    <scope>NUCLEOTIDE SEQUENCE [LARGE SCALE GENOMIC DNA]</scope>
    <source>
        <strain evidence="1 2">WMS-il1</strain>
    </source>
</reference>
<sequence length="121" mass="13582">MVAKLQDKLLPALAHADRKSLIDYYMKAGDLRLLTWKNTNLDVYGNEVSSFVNQMLFSIKSILLPKTVMPEAKATYLTICLCSEAVHAQLDARTVKNCPEKLKATGSEQLYNPENCFSINL</sequence>
<name>A0A564YL58_HYMDI</name>
<accession>A0A564YL58</accession>
<dbReference type="AlphaFoldDB" id="A0A564YL58"/>
<organism evidence="1 2">
    <name type="scientific">Hymenolepis diminuta</name>
    <name type="common">Rat tapeworm</name>
    <dbReference type="NCBI Taxonomy" id="6216"/>
    <lineage>
        <taxon>Eukaryota</taxon>
        <taxon>Metazoa</taxon>
        <taxon>Spiralia</taxon>
        <taxon>Lophotrochozoa</taxon>
        <taxon>Platyhelminthes</taxon>
        <taxon>Cestoda</taxon>
        <taxon>Eucestoda</taxon>
        <taxon>Cyclophyllidea</taxon>
        <taxon>Hymenolepididae</taxon>
        <taxon>Hymenolepis</taxon>
    </lineage>
</organism>